<dbReference type="SMART" id="SM00233">
    <property type="entry name" value="PH"/>
    <property type="match status" value="1"/>
</dbReference>
<evidence type="ECO:0000259" key="5">
    <source>
        <dbReference type="PROSITE" id="PS50003"/>
    </source>
</evidence>
<dbReference type="PROSITE" id="PS50003">
    <property type="entry name" value="PH_DOMAIN"/>
    <property type="match status" value="1"/>
</dbReference>
<dbReference type="InterPro" id="IPR011993">
    <property type="entry name" value="PH-like_dom_sf"/>
</dbReference>
<keyword evidence="3" id="KW-0597">Phosphoprotein</keyword>
<evidence type="ECO:0000256" key="1">
    <source>
        <dbReference type="ARBA" id="ARBA00004496"/>
    </source>
</evidence>
<comment type="caution">
    <text evidence="6">The sequence shown here is derived from an EMBL/GenBank/DDBJ whole genome shotgun (WGS) entry which is preliminary data.</text>
</comment>
<dbReference type="InterPro" id="IPR001849">
    <property type="entry name" value="PH_domain"/>
</dbReference>
<dbReference type="PANTHER" id="PTHR15129">
    <property type="entry name" value="SRC-ASSOCIATED ADAPTOR PROTEIN"/>
    <property type="match status" value="1"/>
</dbReference>
<feature type="region of interest" description="Disordered" evidence="4">
    <location>
        <begin position="491"/>
        <end position="539"/>
    </location>
</feature>
<accession>A0ABQ9F303</accession>
<dbReference type="InterPro" id="IPR037781">
    <property type="entry name" value="SKAP_fam"/>
</dbReference>
<dbReference type="Gene3D" id="3.40.395.10">
    <property type="entry name" value="Adenoviral Proteinase, Chain A"/>
    <property type="match status" value="1"/>
</dbReference>
<organism evidence="6 7">
    <name type="scientific">Tegillarca granosa</name>
    <name type="common">Malaysian cockle</name>
    <name type="synonym">Anadara granosa</name>
    <dbReference type="NCBI Taxonomy" id="220873"/>
    <lineage>
        <taxon>Eukaryota</taxon>
        <taxon>Metazoa</taxon>
        <taxon>Spiralia</taxon>
        <taxon>Lophotrochozoa</taxon>
        <taxon>Mollusca</taxon>
        <taxon>Bivalvia</taxon>
        <taxon>Autobranchia</taxon>
        <taxon>Pteriomorphia</taxon>
        <taxon>Arcoida</taxon>
        <taxon>Arcoidea</taxon>
        <taxon>Arcidae</taxon>
        <taxon>Tegillarca</taxon>
    </lineage>
</organism>
<reference evidence="6 7" key="1">
    <citation type="submission" date="2022-12" db="EMBL/GenBank/DDBJ databases">
        <title>Chromosome-level genome of Tegillarca granosa.</title>
        <authorList>
            <person name="Kim J."/>
        </authorList>
    </citation>
    <scope>NUCLEOTIDE SEQUENCE [LARGE SCALE GENOMIC DNA]</scope>
    <source>
        <strain evidence="6">Teg-2019</strain>
        <tissue evidence="6">Adductor muscle</tissue>
    </source>
</reference>
<keyword evidence="7" id="KW-1185">Reference proteome</keyword>
<evidence type="ECO:0000256" key="4">
    <source>
        <dbReference type="SAM" id="MobiDB-lite"/>
    </source>
</evidence>
<proteinExistence type="predicted"/>
<feature type="compositionally biased region" description="Polar residues" evidence="4">
    <location>
        <begin position="491"/>
        <end position="504"/>
    </location>
</feature>
<dbReference type="EMBL" id="JARBDR010000634">
    <property type="protein sequence ID" value="KAJ8310936.1"/>
    <property type="molecule type" value="Genomic_DNA"/>
</dbReference>
<gene>
    <name evidence="6" type="ORF">KUTeg_011513</name>
</gene>
<comment type="subcellular location">
    <subcellularLocation>
        <location evidence="1">Cytoplasm</location>
    </subcellularLocation>
</comment>
<evidence type="ECO:0000313" key="7">
    <source>
        <dbReference type="Proteomes" id="UP001217089"/>
    </source>
</evidence>
<dbReference type="Pfam" id="PF00169">
    <property type="entry name" value="PH"/>
    <property type="match status" value="1"/>
</dbReference>
<evidence type="ECO:0000313" key="6">
    <source>
        <dbReference type="EMBL" id="KAJ8310936.1"/>
    </source>
</evidence>
<feature type="compositionally biased region" description="Low complexity" evidence="4">
    <location>
        <begin position="330"/>
        <end position="340"/>
    </location>
</feature>
<sequence length="539" mass="61967">MDTIQLECAIHCDLLLNSYIQGVYAENTLPKSVNSYPSAYICNTDPIEDYGSHWVFFGFNGDGSAEFFDSFGHPPEYYSMNFVQFLNRNGRYILYNDKVLQSHYSKLFYIFPPDITYPFVIGAFTTSKRYLSVKYQKRWCVIHQDRFYYYESNTDKKPKGMFSLEGYTFFERENRLTFDLKCAGRRSFEFVCSSNAELKQWRKAIKSASLYRCGPTGKKKKVPDVPVPETPPLYQEEDDEIFADPNEIKKHLERKYSKENNTVRGPDETEVKQQLERSQSTENILDRRPVPSPRTSHRHKGHHHRRHDDPNGQSSKHQNEARNRQPMPAPAVYPSSYASSNKKSFDRDDIYASVNKGPQNLISNKQSFDDNDGYITVKKGPQKLTSSADDDSGYITVNKGPRTLIKHSDLVKEQSIQNSNSNAVSDNNDDNDNEALYLDLLGDNDLPNNNRSIEQNSTEELLQDPIYQNTNDPSLQYTTVLPKKMREVQLQSPYSTTNTNSDVISDSDEYTSSSEEESSDSELDDYENAQMFGLSQNVQ</sequence>
<feature type="region of interest" description="Disordered" evidence="4">
    <location>
        <begin position="215"/>
        <end position="241"/>
    </location>
</feature>
<dbReference type="Proteomes" id="UP001217089">
    <property type="component" value="Unassembled WGS sequence"/>
</dbReference>
<dbReference type="SUPFAM" id="SSF50729">
    <property type="entry name" value="PH domain-like"/>
    <property type="match status" value="1"/>
</dbReference>
<feature type="compositionally biased region" description="Basic and acidic residues" evidence="4">
    <location>
        <begin position="265"/>
        <end position="275"/>
    </location>
</feature>
<dbReference type="Gene3D" id="2.30.29.30">
    <property type="entry name" value="Pleckstrin-homology domain (PH domain)/Phosphotyrosine-binding domain (PTB)"/>
    <property type="match status" value="1"/>
</dbReference>
<evidence type="ECO:0000256" key="2">
    <source>
        <dbReference type="ARBA" id="ARBA00022490"/>
    </source>
</evidence>
<feature type="region of interest" description="Disordered" evidence="4">
    <location>
        <begin position="253"/>
        <end position="343"/>
    </location>
</feature>
<dbReference type="PANTHER" id="PTHR15129:SF0">
    <property type="entry name" value="SH3 DOMAIN-CONTAINING PROTEIN"/>
    <property type="match status" value="1"/>
</dbReference>
<feature type="compositionally biased region" description="Acidic residues" evidence="4">
    <location>
        <begin position="505"/>
        <end position="527"/>
    </location>
</feature>
<name>A0ABQ9F303_TEGGR</name>
<protein>
    <recommendedName>
        <fullName evidence="5">PH domain-containing protein</fullName>
    </recommendedName>
</protein>
<keyword evidence="2" id="KW-0963">Cytoplasm</keyword>
<feature type="domain" description="PH" evidence="5">
    <location>
        <begin position="117"/>
        <end position="210"/>
    </location>
</feature>
<evidence type="ECO:0000256" key="3">
    <source>
        <dbReference type="ARBA" id="ARBA00022553"/>
    </source>
</evidence>
<feature type="compositionally biased region" description="Basic residues" evidence="4">
    <location>
        <begin position="295"/>
        <end position="306"/>
    </location>
</feature>